<reference evidence="1 2" key="1">
    <citation type="submission" date="2019-10" db="EMBL/GenBank/DDBJ databases">
        <title>Taxonomy of Antarctic Massilia spp.: description of Massilia rubra sp. nov., Massilia aquatica sp. nov., Massilia mucilaginosa sp. nov., Massilia frigida sp. nov. isolated from streams, lakes and regoliths.</title>
        <authorList>
            <person name="Holochova P."/>
            <person name="Sedlacek I."/>
            <person name="Kralova S."/>
            <person name="Maslanova I."/>
            <person name="Busse H.-J."/>
            <person name="Stankova E."/>
            <person name="Vrbovska V."/>
            <person name="Kovarovic V."/>
            <person name="Bartak M."/>
            <person name="Svec P."/>
            <person name="Pantucek R."/>
        </authorList>
    </citation>
    <scope>NUCLEOTIDE SEQUENCE [LARGE SCALE GENOMIC DNA]</scope>
    <source>
        <strain evidence="1 2">CCM 8695</strain>
    </source>
</reference>
<dbReference type="EMBL" id="WHJG01000058">
    <property type="protein sequence ID" value="NHZ83671.1"/>
    <property type="molecule type" value="Genomic_DNA"/>
</dbReference>
<gene>
    <name evidence="1" type="ORF">F2P44_31050</name>
</gene>
<organism evidence="1 2">
    <name type="scientific">Massilia frigida</name>
    <dbReference type="NCBI Taxonomy" id="2609281"/>
    <lineage>
        <taxon>Bacteria</taxon>
        <taxon>Pseudomonadati</taxon>
        <taxon>Pseudomonadota</taxon>
        <taxon>Betaproteobacteria</taxon>
        <taxon>Burkholderiales</taxon>
        <taxon>Oxalobacteraceae</taxon>
        <taxon>Telluria group</taxon>
        <taxon>Massilia</taxon>
    </lineage>
</organism>
<proteinExistence type="predicted"/>
<evidence type="ECO:0000313" key="2">
    <source>
        <dbReference type="Proteomes" id="UP000621455"/>
    </source>
</evidence>
<keyword evidence="2" id="KW-1185">Reference proteome</keyword>
<accession>A0ABX0NDX8</accession>
<dbReference type="Proteomes" id="UP000621455">
    <property type="component" value="Unassembled WGS sequence"/>
</dbReference>
<comment type="caution">
    <text evidence="1">The sequence shown here is derived from an EMBL/GenBank/DDBJ whole genome shotgun (WGS) entry which is preliminary data.</text>
</comment>
<protein>
    <recommendedName>
        <fullName evidence="3">Integrase</fullName>
    </recommendedName>
</protein>
<evidence type="ECO:0008006" key="3">
    <source>
        <dbReference type="Google" id="ProtNLM"/>
    </source>
</evidence>
<dbReference type="RefSeq" id="WP_167093572.1">
    <property type="nucleotide sequence ID" value="NZ_WHJG01000058.1"/>
</dbReference>
<name>A0ABX0NDX8_9BURK</name>
<evidence type="ECO:0000313" key="1">
    <source>
        <dbReference type="EMBL" id="NHZ83671.1"/>
    </source>
</evidence>
<sequence length="312" mass="35288">MPGLGASRCRACTNENAVSLEVDLSQHVFEQEWTKQAWAEFGKWLHRRSPDRPRLLAVLRSHQPFFERLDAEFHSSSKLREDEILRILGSKMLRKHLLGMRFLEEHFGIVITGQTRTISADGDRIAAALAQGRHEPWYEQLLSYHKHLERANLIARTRRMYVSTAANFLRRSANDGQQWRPEELGRFLQSHRGARNNLGRFVSYCREQLGWNVAMPTDNAIEVLASPTQSAERLATLLAKVDDIGLETADTGLLIEILSTALGYSERRLLRLTAQDFSAPSKGAMVLSVGKERIVLPAGLMPVAARLRAVLK</sequence>